<evidence type="ECO:0000313" key="2">
    <source>
        <dbReference type="Proteomes" id="UP000796880"/>
    </source>
</evidence>
<organism evidence="1 2">
    <name type="scientific">Rhamnella rubrinervis</name>
    <dbReference type="NCBI Taxonomy" id="2594499"/>
    <lineage>
        <taxon>Eukaryota</taxon>
        <taxon>Viridiplantae</taxon>
        <taxon>Streptophyta</taxon>
        <taxon>Embryophyta</taxon>
        <taxon>Tracheophyta</taxon>
        <taxon>Spermatophyta</taxon>
        <taxon>Magnoliopsida</taxon>
        <taxon>eudicotyledons</taxon>
        <taxon>Gunneridae</taxon>
        <taxon>Pentapetalae</taxon>
        <taxon>rosids</taxon>
        <taxon>fabids</taxon>
        <taxon>Rosales</taxon>
        <taxon>Rhamnaceae</taxon>
        <taxon>rhamnoid group</taxon>
        <taxon>Rhamneae</taxon>
        <taxon>Rhamnella</taxon>
    </lineage>
</organism>
<sequence length="282" mass="32419">MDLKINQLNEDPFSLRLLHDFEFFEHLFLSPYSVNPNALDDKKLVQVYHSDHINAEAMVNEMMDIENLHDNHKEDEQCDATTKSVVATTCGGVNGSNNNELELDFLLVDPKYLEFLDEVLNTSGAVVTQEGEAGYGRGDSTLINDNELIDFDMYLENVLDEETPTQELIHNATDQTEAVSKINNTGCENNVKGWKTRKRLKKGTPEFAQRKEKYKLMNRVAAAKSFERKQHYSFSDVAMTEKARETDFLVGYSFYRLTSSNSSYRFRSSDWKLHFGKTGCWY</sequence>
<dbReference type="EMBL" id="VOIH02000003">
    <property type="protein sequence ID" value="KAF3451907.1"/>
    <property type="molecule type" value="Genomic_DNA"/>
</dbReference>
<dbReference type="Proteomes" id="UP000796880">
    <property type="component" value="Unassembled WGS sequence"/>
</dbReference>
<reference evidence="1" key="1">
    <citation type="submission" date="2020-03" db="EMBL/GenBank/DDBJ databases">
        <title>A high-quality chromosome-level genome assembly of a woody plant with both climbing and erect habits, Rhamnella rubrinervis.</title>
        <authorList>
            <person name="Lu Z."/>
            <person name="Yang Y."/>
            <person name="Zhu X."/>
            <person name="Sun Y."/>
        </authorList>
    </citation>
    <scope>NUCLEOTIDE SEQUENCE</scope>
    <source>
        <strain evidence="1">BYM</strain>
        <tissue evidence="1">Leaf</tissue>
    </source>
</reference>
<protein>
    <submittedName>
        <fullName evidence="1">Uncharacterized protein</fullName>
    </submittedName>
</protein>
<proteinExistence type="predicted"/>
<dbReference type="OrthoDB" id="1692564at2759"/>
<dbReference type="AlphaFoldDB" id="A0A8K0HFQ4"/>
<name>A0A8K0HFQ4_9ROSA</name>
<accession>A0A8K0HFQ4</accession>
<evidence type="ECO:0000313" key="1">
    <source>
        <dbReference type="EMBL" id="KAF3451907.1"/>
    </source>
</evidence>
<comment type="caution">
    <text evidence="1">The sequence shown here is derived from an EMBL/GenBank/DDBJ whole genome shotgun (WGS) entry which is preliminary data.</text>
</comment>
<gene>
    <name evidence="1" type="ORF">FNV43_RR08003</name>
</gene>
<keyword evidence="2" id="KW-1185">Reference proteome</keyword>